<name>A0A0L8GU99_OCTBM</name>
<accession>A0A0L8GU99</accession>
<feature type="signal peptide" evidence="1">
    <location>
        <begin position="1"/>
        <end position="22"/>
    </location>
</feature>
<dbReference type="AlphaFoldDB" id="A0A0L8GU99"/>
<proteinExistence type="predicted"/>
<dbReference type="EMBL" id="KQ420404">
    <property type="protein sequence ID" value="KOF80409.1"/>
    <property type="molecule type" value="Genomic_DNA"/>
</dbReference>
<organism evidence="2">
    <name type="scientific">Octopus bimaculoides</name>
    <name type="common">California two-spotted octopus</name>
    <dbReference type="NCBI Taxonomy" id="37653"/>
    <lineage>
        <taxon>Eukaryota</taxon>
        <taxon>Metazoa</taxon>
        <taxon>Spiralia</taxon>
        <taxon>Lophotrochozoa</taxon>
        <taxon>Mollusca</taxon>
        <taxon>Cephalopoda</taxon>
        <taxon>Coleoidea</taxon>
        <taxon>Octopodiformes</taxon>
        <taxon>Octopoda</taxon>
        <taxon>Incirrata</taxon>
        <taxon>Octopodidae</taxon>
        <taxon>Octopus</taxon>
    </lineage>
</organism>
<dbReference type="KEGG" id="obi:106874739"/>
<evidence type="ECO:0000256" key="1">
    <source>
        <dbReference type="SAM" id="SignalP"/>
    </source>
</evidence>
<keyword evidence="1" id="KW-0732">Signal</keyword>
<protein>
    <submittedName>
        <fullName evidence="2">Uncharacterized protein</fullName>
    </submittedName>
</protein>
<sequence length="137" mass="16485">MEYFQCWYLVIVHISLWSCWNAHWPRLQEETARKIEEQRQYYKALNEIFQVHSCEPKLLCPETLQYYTGSRADNCRFYYEYELCAVKKRWICAQKYLEEYKTYNCAPTASPQPKYHSSACFTSPYSILPILILPILV</sequence>
<feature type="chain" id="PRO_5007416349" evidence="1">
    <location>
        <begin position="23"/>
        <end position="137"/>
    </location>
</feature>
<reference evidence="2" key="1">
    <citation type="submission" date="2015-07" db="EMBL/GenBank/DDBJ databases">
        <title>MeaNS - Measles Nucleotide Surveillance Program.</title>
        <authorList>
            <person name="Tran T."/>
            <person name="Druce J."/>
        </authorList>
    </citation>
    <scope>NUCLEOTIDE SEQUENCE</scope>
    <source>
        <strain evidence="2">UCB-OBI-ISO-001</strain>
        <tissue evidence="2">Gonad</tissue>
    </source>
</reference>
<dbReference type="EMBL" id="KQ420404">
    <property type="protein sequence ID" value="KOF80408.1"/>
    <property type="molecule type" value="Genomic_DNA"/>
</dbReference>
<gene>
    <name evidence="2" type="ORF">OCBIM_22027920mg</name>
</gene>
<evidence type="ECO:0000313" key="2">
    <source>
        <dbReference type="EMBL" id="KOF80409.1"/>
    </source>
</evidence>